<dbReference type="VEuPathDB" id="GiardiaDB:SS50377_23085"/>
<evidence type="ECO:0000313" key="6">
    <source>
        <dbReference type="Proteomes" id="UP000018208"/>
    </source>
</evidence>
<organism evidence="4">
    <name type="scientific">Spironucleus salmonicida</name>
    <dbReference type="NCBI Taxonomy" id="348837"/>
    <lineage>
        <taxon>Eukaryota</taxon>
        <taxon>Metamonada</taxon>
        <taxon>Diplomonadida</taxon>
        <taxon>Hexamitidae</taxon>
        <taxon>Hexamitinae</taxon>
        <taxon>Spironucleus</taxon>
    </lineage>
</organism>
<name>V6LTL4_9EUKA</name>
<gene>
    <name evidence="4" type="ORF">SS50377_12915</name>
    <name evidence="5" type="ORF">SS50377_23085</name>
</gene>
<keyword evidence="6" id="KW-1185">Reference proteome</keyword>
<evidence type="ECO:0000256" key="1">
    <source>
        <dbReference type="SAM" id="Coils"/>
    </source>
</evidence>
<evidence type="ECO:0000256" key="2">
    <source>
        <dbReference type="SAM" id="MobiDB-lite"/>
    </source>
</evidence>
<feature type="compositionally biased region" description="Polar residues" evidence="2">
    <location>
        <begin position="13"/>
        <end position="35"/>
    </location>
</feature>
<dbReference type="AlphaFoldDB" id="V6LTL4"/>
<feature type="transmembrane region" description="Helical" evidence="3">
    <location>
        <begin position="1146"/>
        <end position="1164"/>
    </location>
</feature>
<dbReference type="EMBL" id="KI546052">
    <property type="protein sequence ID" value="EST47036.1"/>
    <property type="molecule type" value="Genomic_DNA"/>
</dbReference>
<feature type="coiled-coil region" evidence="1">
    <location>
        <begin position="343"/>
        <end position="387"/>
    </location>
</feature>
<sequence length="1202" mass="138546">MSEFRRLMEQEMESQLSQSMPSVSLENITIQSEQESTSDDAHNVDSLVSQVAVNLLKMIVQLKEEIEIDEQSYEETSQSSQHSDNKLLQNQYEANQNFDSLLSSRPQNSFKIQQEIQLQQDHTSLFNQCDINSVGNQKSNNISQVQQLANQSTSLNISNDKSEIQQLINNEIQLVKLKQLQQFQKLQSNLQGTQVSLPCQDSNVQLQSVSQPKSQNTPSLIDSSQLTQQLVEKHKLQKNSLTKTNNDLTIRSTILQSDNQLTHSLLVNEEDEIVKMICSVSEITNNNSFSETRSESPLKIKMSQYIQDKKCEQQSEQNTIIQQQIQNDNSLGLSKSILQTKPQEQIFQNKEQLEQSIQRLLEQDSTVQKLEQQIIDKEQIIYDLQQQQINQTNGNIKNNSIISQPIQVAIKENPDYQDLNKSIEDINDIHQFVFTKKQNQQQQHEVNTNQEQNIYQQSQSDNSSQGYEIATVQKIKKIKNKKKPIVENLDIKLLRSYQALKSPLKTQKENLVVSQHVKSPQKIYKVKSPRIHQEKYSKKIYQLNQDLLQKDKNVTELQIKCNQMKTFTTAERQTNIEMRKKLKEEQLKRQDLQNEILQLKQSQDFQLQRSKIANLQLNKKLIKELTYIKNEQIRKSQLGETQKIQQFIEDSYIPNIEVIQPPRQKNIMKTQDGQLKYTSSKQQQQQSQKLLHSSLFNEDTDQLSTPTPQPNTKNQSLDKFQLRSQKDSLFDELQNVDSLVDNLFEKTIKQDTKLLLSPLQIKQVKIGLKDQILEVLKEQQQQNINKSLNFSPLKQQNIQIPIVQPPEVSQSILKTKILKDSLQSTVQQNLAQTDFQEFQDLSQDHPLNSSNISLPISLNDPQIQDLQTKIKQTPLIQLQSSQNPPYLPLNNTIFTSIPPQNHSNQFNQESSSAMSSFTQMSKIRRLKIKNYGEFSILFLIDFSEQNEHDTELFDLIKQLTGQLPSIHQFISFDQQIIQQSLNIFKQNSQNPIHLKLRGLLIIGIFCSFDHFPDQLKPAVINLISDIKQNMLFSVNMKVIAGLLDIIIAVEQLFYIYVQDLSESKKDVKGKEIIKNIIYSLQNLTKVFNIVDFRPFNNPSILCLLCLSKKLDKLNLIKNNISGELGACICSFVQQVNVYMKSIDNELLGFQTVGVGCLFCILIIFGKIEIDKDLQNIVFEQCQEAIRNCKGISQIPGFQDLMG</sequence>
<evidence type="ECO:0000313" key="4">
    <source>
        <dbReference type="EMBL" id="EST47036.1"/>
    </source>
</evidence>
<reference evidence="4 5" key="1">
    <citation type="journal article" date="2014" name="PLoS Genet.">
        <title>The Genome of Spironucleus salmonicida Highlights a Fish Pathogen Adapted to Fluctuating Environments.</title>
        <authorList>
            <person name="Xu F."/>
            <person name="Jerlstrom-Hultqvist J."/>
            <person name="Einarsson E."/>
            <person name="Astvaldsson A."/>
            <person name="Svard S.G."/>
            <person name="Andersson J.O."/>
        </authorList>
    </citation>
    <scope>NUCLEOTIDE SEQUENCE</scope>
    <source>
        <strain evidence="5">ATCC 50377</strain>
    </source>
</reference>
<feature type="region of interest" description="Disordered" evidence="2">
    <location>
        <begin position="1"/>
        <end position="42"/>
    </location>
</feature>
<keyword evidence="3" id="KW-0472">Membrane</keyword>
<reference evidence="5" key="2">
    <citation type="submission" date="2020-12" db="EMBL/GenBank/DDBJ databases">
        <title>New Spironucleus salmonicida genome in near-complete chromosomes.</title>
        <authorList>
            <person name="Xu F."/>
            <person name="Kurt Z."/>
            <person name="Jimenez-Gonzalez A."/>
            <person name="Astvaldsson A."/>
            <person name="Andersson J.O."/>
            <person name="Svard S.G."/>
        </authorList>
    </citation>
    <scope>NUCLEOTIDE SEQUENCE</scope>
    <source>
        <strain evidence="5">ATCC 50377</strain>
    </source>
</reference>
<keyword evidence="3" id="KW-1133">Transmembrane helix</keyword>
<keyword evidence="1" id="KW-0175">Coiled coil</keyword>
<feature type="coiled-coil region" evidence="1">
    <location>
        <begin position="575"/>
        <end position="602"/>
    </location>
</feature>
<keyword evidence="3" id="KW-0812">Transmembrane</keyword>
<evidence type="ECO:0000313" key="5">
    <source>
        <dbReference type="EMBL" id="KAH0575452.1"/>
    </source>
</evidence>
<proteinExistence type="predicted"/>
<accession>V6LTL4</accession>
<evidence type="ECO:0000256" key="3">
    <source>
        <dbReference type="SAM" id="Phobius"/>
    </source>
</evidence>
<protein>
    <submittedName>
        <fullName evidence="4">Uncharacterized protein</fullName>
    </submittedName>
</protein>
<dbReference type="EMBL" id="AUWU02000003">
    <property type="protein sequence ID" value="KAH0575452.1"/>
    <property type="molecule type" value="Genomic_DNA"/>
</dbReference>
<dbReference type="Proteomes" id="UP000018208">
    <property type="component" value="Unassembled WGS sequence"/>
</dbReference>